<dbReference type="EMBL" id="JAPQKI010000005">
    <property type="protein sequence ID" value="KAJ5099147.1"/>
    <property type="molecule type" value="Genomic_DNA"/>
</dbReference>
<dbReference type="GO" id="GO:0000978">
    <property type="term" value="F:RNA polymerase II cis-regulatory region sequence-specific DNA binding"/>
    <property type="evidence" value="ECO:0007669"/>
    <property type="project" value="TreeGrafter"/>
</dbReference>
<evidence type="ECO:0000313" key="7">
    <source>
        <dbReference type="EMBL" id="KAJ5099147.1"/>
    </source>
</evidence>
<dbReference type="GO" id="GO:0006351">
    <property type="term" value="P:DNA-templated transcription"/>
    <property type="evidence" value="ECO:0007669"/>
    <property type="project" value="InterPro"/>
</dbReference>
<evidence type="ECO:0000256" key="4">
    <source>
        <dbReference type="ARBA" id="ARBA00023242"/>
    </source>
</evidence>
<dbReference type="PANTHER" id="PTHR47424:SF3">
    <property type="entry name" value="REGULATORY PROTEIN GAL4"/>
    <property type="match status" value="1"/>
</dbReference>
<dbReference type="InterPro" id="IPR051127">
    <property type="entry name" value="Fungal_SecMet_Regulators"/>
</dbReference>
<comment type="caution">
    <text evidence="7">The sequence shown here is derived from an EMBL/GenBank/DDBJ whole genome shotgun (WGS) entry which is preliminary data.</text>
</comment>
<dbReference type="GO" id="GO:0005634">
    <property type="term" value="C:nucleus"/>
    <property type="evidence" value="ECO:0007669"/>
    <property type="project" value="TreeGrafter"/>
</dbReference>
<keyword evidence="3" id="KW-0804">Transcription</keyword>
<evidence type="ECO:0000256" key="5">
    <source>
        <dbReference type="SAM" id="SignalP"/>
    </source>
</evidence>
<keyword evidence="1" id="KW-0805">Transcription regulation</keyword>
<sequence>MRKDNFTRVRRTWLGLLNIVLAIATSLRSEGDLPAGKRIQESDIYIQRANGLCDRDSKRNASLEMVQYLLILGQYLQGTQKSVLAWTTHGLAISAAFQLGLHSPEANRRFSSLEGEIRKRTWHGCPLIHVIYQNTQYDIRPTMYYSRIICETGDASQRYASGWLVLLPRQCKLNYSAPVWAVNPCLYGVLERKLYVVMFNVLDSCYCQNPGFDQSFSTASIVPQILEGERQLEEWYAQTESELGIRLWHELLLAEDLAKMDQQSTICHLFGIVLSVRYHNLRILLYHEFLESFLGSCSHGPAQSTAGFSWRSLITQIEFTGVQNCIESAKSIISTVHTITSSIGWQRGLLGAWNYSLYYIEFFSRVVNVWNFISHLS</sequence>
<dbReference type="Proteomes" id="UP001149074">
    <property type="component" value="Unassembled WGS sequence"/>
</dbReference>
<dbReference type="GO" id="GO:0000981">
    <property type="term" value="F:DNA-binding transcription factor activity, RNA polymerase II-specific"/>
    <property type="evidence" value="ECO:0007669"/>
    <property type="project" value="TreeGrafter"/>
</dbReference>
<evidence type="ECO:0000256" key="3">
    <source>
        <dbReference type="ARBA" id="ARBA00023163"/>
    </source>
</evidence>
<evidence type="ECO:0000256" key="1">
    <source>
        <dbReference type="ARBA" id="ARBA00023015"/>
    </source>
</evidence>
<name>A0A9W9FFD2_9EURO</name>
<dbReference type="GO" id="GO:0008270">
    <property type="term" value="F:zinc ion binding"/>
    <property type="evidence" value="ECO:0007669"/>
    <property type="project" value="InterPro"/>
</dbReference>
<reference evidence="7" key="1">
    <citation type="submission" date="2022-11" db="EMBL/GenBank/DDBJ databases">
        <authorList>
            <person name="Petersen C."/>
        </authorList>
    </citation>
    <scope>NUCLEOTIDE SEQUENCE</scope>
    <source>
        <strain evidence="7">IBT 30761</strain>
    </source>
</reference>
<feature type="domain" description="Xylanolytic transcriptional activator regulatory" evidence="6">
    <location>
        <begin position="15"/>
        <end position="125"/>
    </location>
</feature>
<dbReference type="PANTHER" id="PTHR47424">
    <property type="entry name" value="REGULATORY PROTEIN GAL4"/>
    <property type="match status" value="1"/>
</dbReference>
<dbReference type="GO" id="GO:0000435">
    <property type="term" value="P:positive regulation of transcription from RNA polymerase II promoter by galactose"/>
    <property type="evidence" value="ECO:0007669"/>
    <property type="project" value="TreeGrafter"/>
</dbReference>
<dbReference type="InterPro" id="IPR007219">
    <property type="entry name" value="XnlR_reg_dom"/>
</dbReference>
<feature type="signal peptide" evidence="5">
    <location>
        <begin position="1"/>
        <end position="29"/>
    </location>
</feature>
<evidence type="ECO:0000256" key="2">
    <source>
        <dbReference type="ARBA" id="ARBA00023125"/>
    </source>
</evidence>
<evidence type="ECO:0000313" key="8">
    <source>
        <dbReference type="Proteomes" id="UP001149074"/>
    </source>
</evidence>
<keyword evidence="4" id="KW-0539">Nucleus</keyword>
<protein>
    <submittedName>
        <fullName evidence="7">Transcriptional regulatory protein GAL4</fullName>
    </submittedName>
</protein>
<dbReference type="RefSeq" id="XP_056474801.1">
    <property type="nucleotide sequence ID" value="XM_056618642.1"/>
</dbReference>
<proteinExistence type="predicted"/>
<organism evidence="7 8">
    <name type="scientific">Penicillium argentinense</name>
    <dbReference type="NCBI Taxonomy" id="1131581"/>
    <lineage>
        <taxon>Eukaryota</taxon>
        <taxon>Fungi</taxon>
        <taxon>Dikarya</taxon>
        <taxon>Ascomycota</taxon>
        <taxon>Pezizomycotina</taxon>
        <taxon>Eurotiomycetes</taxon>
        <taxon>Eurotiomycetidae</taxon>
        <taxon>Eurotiales</taxon>
        <taxon>Aspergillaceae</taxon>
        <taxon>Penicillium</taxon>
    </lineage>
</organism>
<accession>A0A9W9FFD2</accession>
<gene>
    <name evidence="7" type="ORF">N7532_006148</name>
</gene>
<reference evidence="7" key="2">
    <citation type="journal article" date="2023" name="IMA Fungus">
        <title>Comparative genomic study of the Penicillium genus elucidates a diverse pangenome and 15 lateral gene transfer events.</title>
        <authorList>
            <person name="Petersen C."/>
            <person name="Sorensen T."/>
            <person name="Nielsen M.R."/>
            <person name="Sondergaard T.E."/>
            <person name="Sorensen J.L."/>
            <person name="Fitzpatrick D.A."/>
            <person name="Frisvad J.C."/>
            <person name="Nielsen K.L."/>
        </authorList>
    </citation>
    <scope>NUCLEOTIDE SEQUENCE</scope>
    <source>
        <strain evidence="7">IBT 30761</strain>
    </source>
</reference>
<dbReference type="Pfam" id="PF04082">
    <property type="entry name" value="Fungal_trans"/>
    <property type="match status" value="1"/>
</dbReference>
<keyword evidence="2" id="KW-0238">DNA-binding</keyword>
<evidence type="ECO:0000259" key="6">
    <source>
        <dbReference type="Pfam" id="PF04082"/>
    </source>
</evidence>
<dbReference type="CDD" id="cd12148">
    <property type="entry name" value="fungal_TF_MHR"/>
    <property type="match status" value="1"/>
</dbReference>
<keyword evidence="5" id="KW-0732">Signal</keyword>
<dbReference type="GeneID" id="81357621"/>
<dbReference type="OrthoDB" id="3364175at2759"/>
<keyword evidence="8" id="KW-1185">Reference proteome</keyword>
<dbReference type="AlphaFoldDB" id="A0A9W9FFD2"/>
<feature type="chain" id="PRO_5040929088" evidence="5">
    <location>
        <begin position="30"/>
        <end position="377"/>
    </location>
</feature>